<dbReference type="PROSITE" id="PS51198">
    <property type="entry name" value="UVRD_HELICASE_ATP_BIND"/>
    <property type="match status" value="1"/>
</dbReference>
<sequence>MSSTSSLRSVAASELAAEQAHLDRLYARLDQLRVTAARRRDEALRESGGTPQARTERESRVVAQGETLNELSAVEDGLCFGRLDLLDGGRRHIGRIGISAEDDPADQLLMDWRAPAARPFYLATAASPQGVRRRRHLRASGRTLLAIDDEVLDLDTARQSQHAGRDGLVGEAALLAAVSAPRTGRMRDIVETIQAEQDEVIRAPLTATMVVQGGPGTGKTAVALHRAAYLLYTYRRELSTRGVLILGPNPTFLRYISHVLPSLAETGVLLRTMADMFPGVHAGDIEHPEVAQLKGQATMAGVIAAAVRDRQRIPDAAVALDTDAGPLTLTPDMVARAVARARAINQPHNLARDRFGLELTHELADQVAEQIGADPLGGENLLADADRAEIRRELRADPVVHGTVDELWPTLTPQRLVDDLLSDRDRLAVAAPDLDERQRALMLRPAGAGFTPADVPLLDEAAELLGVIDRGPNAAARRARRREIAYAEGALEIARGSASIDIEDDDEPEILAVTDLLDAGRLAGRQVTRDRRTAAERAAADRQWAFGHVIIDEAQELTAMDWRLLMRRSPNRSMTIVGDVAQTGARAGATSWQDALGPYVARRWRLAELTVSYRTPAEIMDVARRVLAEVAPDLATPTAVRASGVRPWRRQVEPSELAAAVADEVRAELAGSGAGLVGVLIPEANRLALTQALAGLDAERVSVLAVAEAKGLEFDAVLLVEPAAMVAESPRGGSDLYVALTRSTSRLGVLHSVPVPPALDGLAAVTS</sequence>
<dbReference type="Gene3D" id="3.40.50.300">
    <property type="entry name" value="P-loop containing nucleotide triphosphate hydrolases"/>
    <property type="match status" value="3"/>
</dbReference>
<dbReference type="PANTHER" id="PTHR11070">
    <property type="entry name" value="UVRD / RECB / PCRA DNA HELICASE FAMILY MEMBER"/>
    <property type="match status" value="1"/>
</dbReference>
<evidence type="ECO:0000256" key="2">
    <source>
        <dbReference type="ARBA" id="ARBA00022801"/>
    </source>
</evidence>
<organism evidence="8 9">
    <name type="scientific">Pilimelia columellifera subsp. columellifera</name>
    <dbReference type="NCBI Taxonomy" id="706583"/>
    <lineage>
        <taxon>Bacteria</taxon>
        <taxon>Bacillati</taxon>
        <taxon>Actinomycetota</taxon>
        <taxon>Actinomycetes</taxon>
        <taxon>Micromonosporales</taxon>
        <taxon>Micromonosporaceae</taxon>
        <taxon>Pilimelia</taxon>
    </lineage>
</organism>
<accession>A0ABN3NLH1</accession>
<dbReference type="SUPFAM" id="SSF52540">
    <property type="entry name" value="P-loop containing nucleoside triphosphate hydrolases"/>
    <property type="match status" value="1"/>
</dbReference>
<evidence type="ECO:0000313" key="8">
    <source>
        <dbReference type="EMBL" id="GAA2525992.1"/>
    </source>
</evidence>
<keyword evidence="9" id="KW-1185">Reference proteome</keyword>
<evidence type="ECO:0000256" key="3">
    <source>
        <dbReference type="ARBA" id="ARBA00022806"/>
    </source>
</evidence>
<keyword evidence="1 5" id="KW-0547">Nucleotide-binding</keyword>
<dbReference type="Pfam" id="PF13245">
    <property type="entry name" value="AAA_19"/>
    <property type="match status" value="1"/>
</dbReference>
<evidence type="ECO:0000256" key="6">
    <source>
        <dbReference type="SAM" id="MobiDB-lite"/>
    </source>
</evidence>
<evidence type="ECO:0000256" key="1">
    <source>
        <dbReference type="ARBA" id="ARBA00022741"/>
    </source>
</evidence>
<dbReference type="EMBL" id="BAAARY010000011">
    <property type="protein sequence ID" value="GAA2525992.1"/>
    <property type="molecule type" value="Genomic_DNA"/>
</dbReference>
<keyword evidence="4 5" id="KW-0067">ATP-binding</keyword>
<evidence type="ECO:0000256" key="4">
    <source>
        <dbReference type="ARBA" id="ARBA00022840"/>
    </source>
</evidence>
<dbReference type="InterPro" id="IPR000212">
    <property type="entry name" value="DNA_helicase_UvrD/REP"/>
</dbReference>
<gene>
    <name evidence="8" type="ORF">GCM10010201_25890</name>
</gene>
<evidence type="ECO:0000313" key="9">
    <source>
        <dbReference type="Proteomes" id="UP001499978"/>
    </source>
</evidence>
<evidence type="ECO:0000259" key="7">
    <source>
        <dbReference type="PROSITE" id="PS51198"/>
    </source>
</evidence>
<keyword evidence="3 5" id="KW-0347">Helicase</keyword>
<dbReference type="InterPro" id="IPR014016">
    <property type="entry name" value="UvrD-like_ATP-bd"/>
</dbReference>
<feature type="domain" description="UvrD-like helicase ATP-binding" evidence="7">
    <location>
        <begin position="192"/>
        <end position="616"/>
    </location>
</feature>
<protein>
    <submittedName>
        <fullName evidence="8">AAA family ATPase</fullName>
    </submittedName>
</protein>
<keyword evidence="2 5" id="KW-0378">Hydrolase</keyword>
<dbReference type="InterPro" id="IPR027417">
    <property type="entry name" value="P-loop_NTPase"/>
</dbReference>
<reference evidence="8 9" key="1">
    <citation type="journal article" date="2019" name="Int. J. Syst. Evol. Microbiol.">
        <title>The Global Catalogue of Microorganisms (GCM) 10K type strain sequencing project: providing services to taxonomists for standard genome sequencing and annotation.</title>
        <authorList>
            <consortium name="The Broad Institute Genomics Platform"/>
            <consortium name="The Broad Institute Genome Sequencing Center for Infectious Disease"/>
            <person name="Wu L."/>
            <person name="Ma J."/>
        </authorList>
    </citation>
    <scope>NUCLEOTIDE SEQUENCE [LARGE SCALE GENOMIC DNA]</scope>
    <source>
        <strain evidence="8 9">JCM 3367</strain>
    </source>
</reference>
<feature type="region of interest" description="Disordered" evidence="6">
    <location>
        <begin position="40"/>
        <end position="61"/>
    </location>
</feature>
<dbReference type="PANTHER" id="PTHR11070:SF45">
    <property type="entry name" value="DNA 3'-5' HELICASE"/>
    <property type="match status" value="1"/>
</dbReference>
<proteinExistence type="predicted"/>
<comment type="caution">
    <text evidence="8">The sequence shown here is derived from an EMBL/GenBank/DDBJ whole genome shotgun (WGS) entry which is preliminary data.</text>
</comment>
<evidence type="ECO:0000256" key="5">
    <source>
        <dbReference type="PROSITE-ProRule" id="PRU00560"/>
    </source>
</evidence>
<feature type="binding site" evidence="5">
    <location>
        <begin position="213"/>
        <end position="220"/>
    </location>
    <ligand>
        <name>ATP</name>
        <dbReference type="ChEBI" id="CHEBI:30616"/>
    </ligand>
</feature>
<name>A0ABN3NLH1_9ACTN</name>
<dbReference type="Proteomes" id="UP001499978">
    <property type="component" value="Unassembled WGS sequence"/>
</dbReference>